<dbReference type="EMBL" id="SLWL01000010">
    <property type="protein sequence ID" value="TCO11975.1"/>
    <property type="molecule type" value="Genomic_DNA"/>
</dbReference>
<name>A0A4R2GQA1_9HYPH</name>
<organism evidence="3 4">
    <name type="scientific">Camelimonas lactis</name>
    <dbReference type="NCBI Taxonomy" id="659006"/>
    <lineage>
        <taxon>Bacteria</taxon>
        <taxon>Pseudomonadati</taxon>
        <taxon>Pseudomonadota</taxon>
        <taxon>Alphaproteobacteria</taxon>
        <taxon>Hyphomicrobiales</taxon>
        <taxon>Chelatococcaceae</taxon>
        <taxon>Camelimonas</taxon>
    </lineage>
</organism>
<dbReference type="InterPro" id="IPR034346">
    <property type="entry name" value="Gtt2-like_C"/>
</dbReference>
<dbReference type="AlphaFoldDB" id="A0A4R2GQA1"/>
<dbReference type="GO" id="GO:0016740">
    <property type="term" value="F:transferase activity"/>
    <property type="evidence" value="ECO:0007669"/>
    <property type="project" value="UniProtKB-KW"/>
</dbReference>
<dbReference type="InterPro" id="IPR034345">
    <property type="entry name" value="Gtt2-like_N"/>
</dbReference>
<evidence type="ECO:0000259" key="2">
    <source>
        <dbReference type="PROSITE" id="PS50405"/>
    </source>
</evidence>
<proteinExistence type="predicted"/>
<dbReference type="PANTHER" id="PTHR44051:SF8">
    <property type="entry name" value="GLUTATHIONE S-TRANSFERASE GSTA"/>
    <property type="match status" value="1"/>
</dbReference>
<dbReference type="InterPro" id="IPR036282">
    <property type="entry name" value="Glutathione-S-Trfase_C_sf"/>
</dbReference>
<dbReference type="CDD" id="cd03051">
    <property type="entry name" value="GST_N_GTT2_like"/>
    <property type="match status" value="1"/>
</dbReference>
<dbReference type="InterPro" id="IPR036249">
    <property type="entry name" value="Thioredoxin-like_sf"/>
</dbReference>
<dbReference type="OrthoDB" id="5293590at2"/>
<dbReference type="SUPFAM" id="SSF52833">
    <property type="entry name" value="Thioredoxin-like"/>
    <property type="match status" value="1"/>
</dbReference>
<dbReference type="InterPro" id="IPR004045">
    <property type="entry name" value="Glutathione_S-Trfase_N"/>
</dbReference>
<evidence type="ECO:0000313" key="4">
    <source>
        <dbReference type="Proteomes" id="UP000294881"/>
    </source>
</evidence>
<dbReference type="SFLD" id="SFLDS00019">
    <property type="entry name" value="Glutathione_Transferase_(cytos"/>
    <property type="match status" value="1"/>
</dbReference>
<accession>A0A4R2GQA1</accession>
<dbReference type="Gene3D" id="1.20.1050.10">
    <property type="match status" value="1"/>
</dbReference>
<dbReference type="Pfam" id="PF00043">
    <property type="entry name" value="GST_C"/>
    <property type="match status" value="1"/>
</dbReference>
<dbReference type="SFLD" id="SFLDG00358">
    <property type="entry name" value="Main_(cytGST)"/>
    <property type="match status" value="1"/>
</dbReference>
<reference evidence="3 4" key="1">
    <citation type="submission" date="2019-03" db="EMBL/GenBank/DDBJ databases">
        <title>Genomic Encyclopedia of Type Strains, Phase IV (KMG-IV): sequencing the most valuable type-strain genomes for metagenomic binning, comparative biology and taxonomic classification.</title>
        <authorList>
            <person name="Goeker M."/>
        </authorList>
    </citation>
    <scope>NUCLEOTIDE SEQUENCE [LARGE SCALE GENOMIC DNA]</scope>
    <source>
        <strain evidence="3 4">DSM 22958</strain>
    </source>
</reference>
<gene>
    <name evidence="3" type="ORF">EV666_11012</name>
</gene>
<comment type="caution">
    <text evidence="3">The sequence shown here is derived from an EMBL/GenBank/DDBJ whole genome shotgun (WGS) entry which is preliminary data.</text>
</comment>
<evidence type="ECO:0000313" key="3">
    <source>
        <dbReference type="EMBL" id="TCO11975.1"/>
    </source>
</evidence>
<dbReference type="PROSITE" id="PS50405">
    <property type="entry name" value="GST_CTER"/>
    <property type="match status" value="1"/>
</dbReference>
<dbReference type="SUPFAM" id="SSF47616">
    <property type="entry name" value="GST C-terminal domain-like"/>
    <property type="match status" value="1"/>
</dbReference>
<feature type="domain" description="GST N-terminal" evidence="1">
    <location>
        <begin position="1"/>
        <end position="81"/>
    </location>
</feature>
<dbReference type="Pfam" id="PF13417">
    <property type="entry name" value="GST_N_3"/>
    <property type="match status" value="1"/>
</dbReference>
<keyword evidence="3" id="KW-0808">Transferase</keyword>
<evidence type="ECO:0000259" key="1">
    <source>
        <dbReference type="PROSITE" id="PS50404"/>
    </source>
</evidence>
<keyword evidence="4" id="KW-1185">Reference proteome</keyword>
<sequence length="204" mass="22904">MKLYETPRTPNPRRVHIFMAEKNIDIPRVAVNLATGEHKGDAFRKVTAVQRVPALELDDGTVIAESVAICRYLEELHPEPALFGRDARERALVEMWSRHVEFYLAQPIFAAFRHINPAMASMEQPQITEWGEANKLKAVDFMRVLDQELATRAFIAGDAFSIADITAICVVDFGKVAKITVPDDLANFNRWRVEVSARPSASAT</sequence>
<feature type="domain" description="GST C-terminal" evidence="2">
    <location>
        <begin position="86"/>
        <end position="204"/>
    </location>
</feature>
<dbReference type="InterPro" id="IPR040079">
    <property type="entry name" value="Glutathione_S-Trfase"/>
</dbReference>
<dbReference type="Proteomes" id="UP000294881">
    <property type="component" value="Unassembled WGS sequence"/>
</dbReference>
<dbReference type="InterPro" id="IPR010987">
    <property type="entry name" value="Glutathione-S-Trfase_C-like"/>
</dbReference>
<dbReference type="Gene3D" id="3.40.30.10">
    <property type="entry name" value="Glutaredoxin"/>
    <property type="match status" value="1"/>
</dbReference>
<dbReference type="PROSITE" id="PS50404">
    <property type="entry name" value="GST_NTER"/>
    <property type="match status" value="1"/>
</dbReference>
<dbReference type="PANTHER" id="PTHR44051">
    <property type="entry name" value="GLUTATHIONE S-TRANSFERASE-RELATED"/>
    <property type="match status" value="1"/>
</dbReference>
<dbReference type="InterPro" id="IPR004046">
    <property type="entry name" value="GST_C"/>
</dbReference>
<dbReference type="CDD" id="cd03182">
    <property type="entry name" value="GST_C_GTT2_like"/>
    <property type="match status" value="1"/>
</dbReference>
<protein>
    <submittedName>
        <fullName evidence="3">Glutathione S-transferase</fullName>
    </submittedName>
</protein>
<dbReference type="RefSeq" id="WP_132007935.1">
    <property type="nucleotide sequence ID" value="NZ_JBHUNN010000002.1"/>
</dbReference>